<name>A0A849V8F0_9GAMM</name>
<organism evidence="2 3">
    <name type="scientific">Pseudoalteromonas caenipelagi</name>
    <dbReference type="NCBI Taxonomy" id="2726988"/>
    <lineage>
        <taxon>Bacteria</taxon>
        <taxon>Pseudomonadati</taxon>
        <taxon>Pseudomonadota</taxon>
        <taxon>Gammaproteobacteria</taxon>
        <taxon>Alteromonadales</taxon>
        <taxon>Pseudoalteromonadaceae</taxon>
        <taxon>Pseudoalteromonas</taxon>
    </lineage>
</organism>
<reference evidence="2 3" key="1">
    <citation type="submission" date="2020-04" db="EMBL/GenBank/DDBJ databases">
        <title>Pseudoalteromonas caenipelagi sp. nov., isolated from a tidal flat.</title>
        <authorList>
            <person name="Park S."/>
            <person name="Yoon J.-H."/>
        </authorList>
    </citation>
    <scope>NUCLEOTIDE SEQUENCE [LARGE SCALE GENOMIC DNA]</scope>
    <source>
        <strain evidence="2 3">JBTF-M23</strain>
    </source>
</reference>
<dbReference type="InterPro" id="IPR025291">
    <property type="entry name" value="DUF4153"/>
</dbReference>
<evidence type="ECO:0000313" key="2">
    <source>
        <dbReference type="EMBL" id="NOU49839.1"/>
    </source>
</evidence>
<comment type="caution">
    <text evidence="2">The sequence shown here is derived from an EMBL/GenBank/DDBJ whole genome shotgun (WGS) entry which is preliminary data.</text>
</comment>
<feature type="transmembrane region" description="Helical" evidence="1">
    <location>
        <begin position="302"/>
        <end position="327"/>
    </location>
</feature>
<feature type="transmembrane region" description="Helical" evidence="1">
    <location>
        <begin position="61"/>
        <end position="80"/>
    </location>
</feature>
<dbReference type="Proteomes" id="UP000586305">
    <property type="component" value="Unassembled WGS sequence"/>
</dbReference>
<keyword evidence="1" id="KW-1133">Transmembrane helix</keyword>
<feature type="transmembrane region" description="Helical" evidence="1">
    <location>
        <begin position="30"/>
        <end position="49"/>
    </location>
</feature>
<feature type="transmembrane region" description="Helical" evidence="1">
    <location>
        <begin position="235"/>
        <end position="260"/>
    </location>
</feature>
<feature type="transmembrane region" description="Helical" evidence="1">
    <location>
        <begin position="87"/>
        <end position="106"/>
    </location>
</feature>
<dbReference type="AlphaFoldDB" id="A0A849V8F0"/>
<feature type="transmembrane region" description="Helical" evidence="1">
    <location>
        <begin position="118"/>
        <end position="140"/>
    </location>
</feature>
<gene>
    <name evidence="2" type="ORF">HG263_04730</name>
</gene>
<dbReference type="Pfam" id="PF13687">
    <property type="entry name" value="DUF4153"/>
    <property type="match status" value="1"/>
</dbReference>
<feature type="transmembrane region" description="Helical" evidence="1">
    <location>
        <begin position="205"/>
        <end position="223"/>
    </location>
</feature>
<evidence type="ECO:0000256" key="1">
    <source>
        <dbReference type="SAM" id="Phobius"/>
    </source>
</evidence>
<keyword evidence="3" id="KW-1185">Reference proteome</keyword>
<sequence length="597" mass="66957">MQTTTSDQEKTMSENSHQEIQQNSQTQRSWLLLCALLQALGLLLLHQALSFDWPISQSPSLILASYAILLTGPTLLIYGVTLTTKRLFYTIVIAFTIVAALLGAYTGTQTLHPEYPDLLSHGFSFAAVMSLLTFKTFIFASSTEQKSDQWTVSYPQLIGNTCRLIITLLLASIFTLIVWLIVVLWAELFAAIDIHVFKTLFYEPWFVYPTLSLAHTIGVLKVRSSNKIVSTANHLIQTLSFALLPLLLLLSSVFLVAIAFQGLDALWDNGGSNLVFVLTLMILLTLNLAFQDSQTSPKIAHLANMALLTGIAILPVYLSISGYGLWLRVEQYGLSVSRLWAIFIWAFLTFYLVCYSLCIFKDKLNWIRSLGTINTRLGLLLTVGLLLTQSPILNFKYLSAQNQLARIHAGLTAVEDIDVYYFAHELGVAGTEALIEIEAHYAQQYPQLGLRIKAALDNTELENIDNEQFDIASALKIIGTPTETELPKELLQKVQEYLSNYKAIAANSTELLILPVELNDDMLSEYVFISKQSNYSDLSLFYLEQGQWRRTALHFNHSDELSDQELVDMLIDGTFEVAPSKFKSIKVNGVRLQAFDY</sequence>
<evidence type="ECO:0000313" key="3">
    <source>
        <dbReference type="Proteomes" id="UP000586305"/>
    </source>
</evidence>
<keyword evidence="1" id="KW-0472">Membrane</keyword>
<dbReference type="RefSeq" id="WP_171624930.1">
    <property type="nucleotide sequence ID" value="NZ_JABBPG010000002.1"/>
</dbReference>
<dbReference type="EMBL" id="JABBPG010000002">
    <property type="protein sequence ID" value="NOU49839.1"/>
    <property type="molecule type" value="Genomic_DNA"/>
</dbReference>
<feature type="transmembrane region" description="Helical" evidence="1">
    <location>
        <begin position="272"/>
        <end position="290"/>
    </location>
</feature>
<protein>
    <submittedName>
        <fullName evidence="2">DUF4153 domain-containing protein</fullName>
    </submittedName>
</protein>
<feature type="transmembrane region" description="Helical" evidence="1">
    <location>
        <begin position="339"/>
        <end position="360"/>
    </location>
</feature>
<keyword evidence="1" id="KW-0812">Transmembrane</keyword>
<proteinExistence type="predicted"/>
<feature type="transmembrane region" description="Helical" evidence="1">
    <location>
        <begin position="161"/>
        <end position="185"/>
    </location>
</feature>
<accession>A0A849V8F0</accession>